<dbReference type="InterPro" id="IPR035996">
    <property type="entry name" value="4pyrrol_Methylase_sf"/>
</dbReference>
<keyword evidence="6" id="KW-0560">Oxidoreductase</keyword>
<evidence type="ECO:0000256" key="8">
    <source>
        <dbReference type="ARBA" id="ARBA00023239"/>
    </source>
</evidence>
<dbReference type="PATRIC" id="fig|700597.3.peg.7216"/>
<dbReference type="GO" id="GO:0009236">
    <property type="term" value="P:cobalamin biosynthetic process"/>
    <property type="evidence" value="ECO:0007669"/>
    <property type="project" value="UniProtKB-KW"/>
</dbReference>
<reference evidence="15 16" key="1">
    <citation type="submission" date="2011-08" db="EMBL/GenBank/DDBJ databases">
        <authorList>
            <person name="Lin Y."/>
            <person name="Hao X."/>
            <person name="Johnstone L."/>
            <person name="Miller S.J."/>
            <person name="Wei G."/>
            <person name="Rensing C."/>
        </authorList>
    </citation>
    <scope>NUCLEOTIDE SEQUENCE [LARGE SCALE GENOMIC DNA]</scope>
    <source>
        <strain evidence="15 16">K42</strain>
    </source>
</reference>
<feature type="domain" description="Tetrapyrrole methylase" evidence="14">
    <location>
        <begin position="170"/>
        <end position="380"/>
    </location>
</feature>
<dbReference type="InterPro" id="IPR003043">
    <property type="entry name" value="Uropor_MeTrfase_CS"/>
</dbReference>
<dbReference type="InterPro" id="IPR014776">
    <property type="entry name" value="4pyrrole_Mease_sub2"/>
</dbReference>
<dbReference type="InterPro" id="IPR006367">
    <property type="entry name" value="Sirohaem_synthase_N"/>
</dbReference>
<dbReference type="GO" id="GO:0004851">
    <property type="term" value="F:uroporphyrin-III C-methyltransferase activity"/>
    <property type="evidence" value="ECO:0007669"/>
    <property type="project" value="InterPro"/>
</dbReference>
<keyword evidence="10" id="KW-0511">Multifunctional enzyme</keyword>
<keyword evidence="2" id="KW-0169">Cobalamin biosynthesis</keyword>
<accession>G2GPK1</accession>
<dbReference type="FunFam" id="3.30.950.10:FF:000006">
    <property type="entry name" value="Multifunctional uroporphyrin-III C-methyltransferase/precorrin-2 oxidase/ferrochelatase"/>
    <property type="match status" value="1"/>
</dbReference>
<evidence type="ECO:0000313" key="16">
    <source>
        <dbReference type="Proteomes" id="UP000004217"/>
    </source>
</evidence>
<dbReference type="InterPro" id="IPR006366">
    <property type="entry name" value="CobA/CysG_C"/>
</dbReference>
<evidence type="ECO:0000256" key="3">
    <source>
        <dbReference type="ARBA" id="ARBA00022603"/>
    </source>
</evidence>
<name>G2GPK1_9ACTN</name>
<dbReference type="NCBIfam" id="NF004790">
    <property type="entry name" value="PRK06136.1"/>
    <property type="match status" value="1"/>
</dbReference>
<dbReference type="InterPro" id="IPR000878">
    <property type="entry name" value="4pyrrol_Mease"/>
</dbReference>
<evidence type="ECO:0000256" key="11">
    <source>
        <dbReference type="ARBA" id="ARBA00047561"/>
    </source>
</evidence>
<dbReference type="Proteomes" id="UP000004217">
    <property type="component" value="Unassembled WGS sequence"/>
</dbReference>
<dbReference type="PROSITE" id="PS00840">
    <property type="entry name" value="SUMT_2"/>
    <property type="match status" value="1"/>
</dbReference>
<dbReference type="InterPro" id="IPR050161">
    <property type="entry name" value="Siro_Cobalamin_biosynth"/>
</dbReference>
<dbReference type="Pfam" id="PF00590">
    <property type="entry name" value="TP_methylase"/>
    <property type="match status" value="1"/>
</dbReference>
<dbReference type="PIRSF" id="PIRSF036426">
    <property type="entry name" value="Sirohaem_synth"/>
    <property type="match status" value="1"/>
</dbReference>
<feature type="active site" description="Proton acceptor" evidence="12">
    <location>
        <position position="200"/>
    </location>
</feature>
<comment type="catalytic activity">
    <reaction evidence="11">
        <text>precorrin-2 + NAD(+) = sirohydrochlorin + NADH + 2 H(+)</text>
        <dbReference type="Rhea" id="RHEA:15613"/>
        <dbReference type="ChEBI" id="CHEBI:15378"/>
        <dbReference type="ChEBI" id="CHEBI:57540"/>
        <dbReference type="ChEBI" id="CHEBI:57945"/>
        <dbReference type="ChEBI" id="CHEBI:58351"/>
        <dbReference type="ChEBI" id="CHEBI:58827"/>
        <dbReference type="EC" id="1.3.1.76"/>
    </reaction>
</comment>
<dbReference type="InterPro" id="IPR036291">
    <property type="entry name" value="NAD(P)-bd_dom_sf"/>
</dbReference>
<dbReference type="GO" id="GO:0051266">
    <property type="term" value="F:sirohydrochlorin ferrochelatase activity"/>
    <property type="evidence" value="ECO:0007669"/>
    <property type="project" value="InterPro"/>
</dbReference>
<evidence type="ECO:0000256" key="5">
    <source>
        <dbReference type="ARBA" id="ARBA00022691"/>
    </source>
</evidence>
<dbReference type="OrthoDB" id="9815856at2"/>
<dbReference type="Gene3D" id="3.40.1010.10">
    <property type="entry name" value="Cobalt-precorrin-4 Transmethylase, Domain 1"/>
    <property type="match status" value="1"/>
</dbReference>
<evidence type="ECO:0000256" key="4">
    <source>
        <dbReference type="ARBA" id="ARBA00022679"/>
    </source>
</evidence>
<dbReference type="SUPFAM" id="SSF51735">
    <property type="entry name" value="NAD(P)-binding Rossmann-fold domains"/>
    <property type="match status" value="1"/>
</dbReference>
<keyword evidence="4 13" id="KW-0808">Transferase</keyword>
<dbReference type="Gene3D" id="3.40.50.720">
    <property type="entry name" value="NAD(P)-binding Rossmann-like Domain"/>
    <property type="match status" value="1"/>
</dbReference>
<evidence type="ECO:0000256" key="2">
    <source>
        <dbReference type="ARBA" id="ARBA00022573"/>
    </source>
</evidence>
<organism evidence="15 16">
    <name type="scientific">Streptomyces zinciresistens K42</name>
    <dbReference type="NCBI Taxonomy" id="700597"/>
    <lineage>
        <taxon>Bacteria</taxon>
        <taxon>Bacillati</taxon>
        <taxon>Actinomycetota</taxon>
        <taxon>Actinomycetes</taxon>
        <taxon>Kitasatosporales</taxon>
        <taxon>Streptomycetaceae</taxon>
        <taxon>Streptomyces</taxon>
    </lineage>
</organism>
<dbReference type="NCBIfam" id="TIGR01470">
    <property type="entry name" value="cysG_Nterm"/>
    <property type="match status" value="1"/>
</dbReference>
<feature type="active site" description="Proton donor" evidence="12">
    <location>
        <position position="222"/>
    </location>
</feature>
<dbReference type="GO" id="GO:0019354">
    <property type="term" value="P:siroheme biosynthetic process"/>
    <property type="evidence" value="ECO:0007669"/>
    <property type="project" value="UniProtKB-UniPathway"/>
</dbReference>
<dbReference type="AlphaFoldDB" id="G2GPK1"/>
<dbReference type="GO" id="GO:0032259">
    <property type="term" value="P:methylation"/>
    <property type="evidence" value="ECO:0007669"/>
    <property type="project" value="UniProtKB-KW"/>
</dbReference>
<dbReference type="SUPFAM" id="SSF53790">
    <property type="entry name" value="Tetrapyrrole methylase"/>
    <property type="match status" value="1"/>
</dbReference>
<dbReference type="PANTHER" id="PTHR45790">
    <property type="entry name" value="SIROHEME SYNTHASE-RELATED"/>
    <property type="match status" value="1"/>
</dbReference>
<evidence type="ECO:0000256" key="6">
    <source>
        <dbReference type="ARBA" id="ARBA00023002"/>
    </source>
</evidence>
<proteinExistence type="inferred from homology"/>
<dbReference type="GO" id="GO:0051287">
    <property type="term" value="F:NAD binding"/>
    <property type="evidence" value="ECO:0007669"/>
    <property type="project" value="InterPro"/>
</dbReference>
<dbReference type="Gene3D" id="3.30.950.10">
    <property type="entry name" value="Methyltransferase, Cobalt-precorrin-4 Transmethylase, Domain 2"/>
    <property type="match status" value="1"/>
</dbReference>
<keyword evidence="8" id="KW-0456">Lyase</keyword>
<protein>
    <submittedName>
        <fullName evidence="15">Uroporphyrin-III methyltransferase</fullName>
    </submittedName>
</protein>
<evidence type="ECO:0000256" key="1">
    <source>
        <dbReference type="ARBA" id="ARBA00005010"/>
    </source>
</evidence>
<sequence>MAENPAYPVGLRLAGRRVVVLGGGQVAQRRLPALIAAGADIVLVSPEATPSVEAMVDAGELTWHARTYADGDLADAWYALIATSDHAANTAASAEAERHRVWCVRSDDADAATAWTPATGHSEGVTVAVLTTDARGRDPRHTAAIRDAVVEGLRDGTLVAPHHRTRTPGVALVGGGPGDPDLITVRGRRLLAEADVVITDHLGPRDLLAELPPSVEVIDAAKLPYGRFMAQEAINNALIEHARQGKSVVRLKGGDPFVYGRGMEEVQALAEAGVPCTVVPGVSSSISVPGAAGIPVTHRGVAHEFTVVSGHIAPDDARSLVDWPSLAGLTGTLVVLMGVGTIGKVADTLIAHGRSPDTPVAFVQEGTTAAQRRVDATLATAGEAVAAHEVKPPAVIVIGDVVRVGREPTA</sequence>
<dbReference type="RefSeq" id="WP_007505849.1">
    <property type="nucleotide sequence ID" value="NZ_AGBF01000390.1"/>
</dbReference>
<dbReference type="CDD" id="cd11642">
    <property type="entry name" value="SUMT"/>
    <property type="match status" value="1"/>
</dbReference>
<evidence type="ECO:0000259" key="14">
    <source>
        <dbReference type="Pfam" id="PF00590"/>
    </source>
</evidence>
<comment type="pathway">
    <text evidence="1">Porphyrin-containing compound metabolism; siroheme biosynthesis; sirohydrochlorin from precorrin-2: step 1/1.</text>
</comment>
<dbReference type="PANTHER" id="PTHR45790:SF3">
    <property type="entry name" value="S-ADENOSYL-L-METHIONINE-DEPENDENT UROPORPHYRINOGEN III METHYLTRANSFERASE, CHLOROPLASTIC"/>
    <property type="match status" value="1"/>
</dbReference>
<keyword evidence="7" id="KW-0520">NAD</keyword>
<dbReference type="InterPro" id="IPR012409">
    <property type="entry name" value="Sirohaem_synth"/>
</dbReference>
<evidence type="ECO:0000313" key="15">
    <source>
        <dbReference type="EMBL" id="EGX54562.1"/>
    </source>
</evidence>
<comment type="caution">
    <text evidence="15">The sequence shown here is derived from an EMBL/GenBank/DDBJ whole genome shotgun (WGS) entry which is preliminary data.</text>
</comment>
<dbReference type="NCBIfam" id="TIGR01469">
    <property type="entry name" value="cobA_cysG_Cterm"/>
    <property type="match status" value="1"/>
</dbReference>
<keyword evidence="16" id="KW-1185">Reference proteome</keyword>
<dbReference type="FunFam" id="3.40.1010.10:FF:000003">
    <property type="entry name" value="Putative Uroporphyrinogen-III C-methyltransferase"/>
    <property type="match status" value="1"/>
</dbReference>
<keyword evidence="9" id="KW-0627">Porphyrin biosynthesis</keyword>
<evidence type="ECO:0000256" key="13">
    <source>
        <dbReference type="RuleBase" id="RU003960"/>
    </source>
</evidence>
<dbReference type="UniPathway" id="UPA00262">
    <property type="reaction ID" value="UER00222"/>
</dbReference>
<evidence type="ECO:0000256" key="12">
    <source>
        <dbReference type="PIRSR" id="PIRSR036426-1"/>
    </source>
</evidence>
<dbReference type="InterPro" id="IPR014777">
    <property type="entry name" value="4pyrrole_Mease_sub1"/>
</dbReference>
<gene>
    <name evidence="15" type="ORF">SZN_37316</name>
</gene>
<evidence type="ECO:0000256" key="7">
    <source>
        <dbReference type="ARBA" id="ARBA00023027"/>
    </source>
</evidence>
<dbReference type="Pfam" id="PF13241">
    <property type="entry name" value="NAD_binding_7"/>
    <property type="match status" value="1"/>
</dbReference>
<evidence type="ECO:0000256" key="10">
    <source>
        <dbReference type="ARBA" id="ARBA00023268"/>
    </source>
</evidence>
<dbReference type="EMBL" id="AGBF01000390">
    <property type="protein sequence ID" value="EGX54562.1"/>
    <property type="molecule type" value="Genomic_DNA"/>
</dbReference>
<keyword evidence="3 13" id="KW-0489">Methyltransferase</keyword>
<comment type="similarity">
    <text evidence="13">Belongs to the precorrin methyltransferase family.</text>
</comment>
<evidence type="ECO:0000256" key="9">
    <source>
        <dbReference type="ARBA" id="ARBA00023244"/>
    </source>
</evidence>
<keyword evidence="5" id="KW-0949">S-adenosyl-L-methionine</keyword>
<dbReference type="GO" id="GO:0043115">
    <property type="term" value="F:precorrin-2 dehydrogenase activity"/>
    <property type="evidence" value="ECO:0007669"/>
    <property type="project" value="UniProtKB-EC"/>
</dbReference>